<accession>A0A9N8RZ38</accession>
<proteinExistence type="predicted"/>
<organism evidence="2 3">
    <name type="scientific">Paraburkholderia saeva</name>
    <dbReference type="NCBI Taxonomy" id="2777537"/>
    <lineage>
        <taxon>Bacteria</taxon>
        <taxon>Pseudomonadati</taxon>
        <taxon>Pseudomonadota</taxon>
        <taxon>Betaproteobacteria</taxon>
        <taxon>Burkholderiales</taxon>
        <taxon>Burkholderiaceae</taxon>
        <taxon>Paraburkholderia</taxon>
    </lineage>
</organism>
<evidence type="ECO:0000313" key="3">
    <source>
        <dbReference type="Proteomes" id="UP000789704"/>
    </source>
</evidence>
<feature type="region of interest" description="Disordered" evidence="1">
    <location>
        <begin position="96"/>
        <end position="115"/>
    </location>
</feature>
<protein>
    <recommendedName>
        <fullName evidence="4">Phage tail protein</fullName>
    </recommendedName>
</protein>
<name>A0A9N8RZ38_9BURK</name>
<comment type="caution">
    <text evidence="2">The sequence shown here is derived from an EMBL/GenBank/DDBJ whole genome shotgun (WGS) entry which is preliminary data.</text>
</comment>
<gene>
    <name evidence="2" type="ORF">LMG31841_03522</name>
</gene>
<dbReference type="InterPro" id="IPR019596">
    <property type="entry name" value="Phage_Mu_GpM_tail_tub"/>
</dbReference>
<dbReference type="AlphaFoldDB" id="A0A9N8RZ38"/>
<evidence type="ECO:0008006" key="4">
    <source>
        <dbReference type="Google" id="ProtNLM"/>
    </source>
</evidence>
<sequence>MGKKVAGTCYVKVAGVQLEITGGVECPLTDKERETIKPGFYSEKDKTPYVKVDALFTDDFPIDTIMSGTNMTVTAELNNGRTYVLSGAYIAGDAATTGDDGKASLNFEGRKGSWQ</sequence>
<dbReference type="Pfam" id="PF10618">
    <property type="entry name" value="Tail_tube"/>
    <property type="match status" value="1"/>
</dbReference>
<evidence type="ECO:0000256" key="1">
    <source>
        <dbReference type="SAM" id="MobiDB-lite"/>
    </source>
</evidence>
<dbReference type="Proteomes" id="UP000789704">
    <property type="component" value="Unassembled WGS sequence"/>
</dbReference>
<evidence type="ECO:0000313" key="2">
    <source>
        <dbReference type="EMBL" id="CAG4906088.1"/>
    </source>
</evidence>
<dbReference type="RefSeq" id="WP_228879289.1">
    <property type="nucleotide sequence ID" value="NZ_CAJQZC010000006.1"/>
</dbReference>
<keyword evidence="3" id="KW-1185">Reference proteome</keyword>
<reference evidence="2" key="1">
    <citation type="submission" date="2021-04" db="EMBL/GenBank/DDBJ databases">
        <authorList>
            <person name="Vanwijnsberghe S."/>
        </authorList>
    </citation>
    <scope>NUCLEOTIDE SEQUENCE</scope>
    <source>
        <strain evidence="2">LMG 31841</strain>
    </source>
</reference>
<dbReference type="EMBL" id="CAJQZC010000006">
    <property type="protein sequence ID" value="CAG4906088.1"/>
    <property type="molecule type" value="Genomic_DNA"/>
</dbReference>